<accession>K0NCJ8</accession>
<gene>
    <name evidence="2" type="primary">padX1</name>
    <name evidence="2" type="ordered locus">TOL2_C02350</name>
</gene>
<protein>
    <submittedName>
        <fullName evidence="2">PadX1: probable membrane anchor for molybdopterin oxidoreductase PadBC</fullName>
    </submittedName>
</protein>
<dbReference type="STRING" id="651182.TOL2_C02350"/>
<proteinExistence type="predicted"/>
<dbReference type="Proteomes" id="UP000007347">
    <property type="component" value="Chromosome"/>
</dbReference>
<feature type="transmembrane region" description="Helical" evidence="1">
    <location>
        <begin position="242"/>
        <end position="264"/>
    </location>
</feature>
<keyword evidence="1" id="KW-0812">Transmembrane</keyword>
<dbReference type="EMBL" id="FO203503">
    <property type="protein sequence ID" value="CCK78405.1"/>
    <property type="molecule type" value="Genomic_DNA"/>
</dbReference>
<feature type="transmembrane region" description="Helical" evidence="1">
    <location>
        <begin position="166"/>
        <end position="188"/>
    </location>
</feature>
<dbReference type="Gene3D" id="1.20.1630.10">
    <property type="entry name" value="Formate dehydrogenase/DMSO reductase domain"/>
    <property type="match status" value="1"/>
</dbReference>
<evidence type="ECO:0000313" key="2">
    <source>
        <dbReference type="EMBL" id="CCK78405.1"/>
    </source>
</evidence>
<dbReference type="RefSeq" id="WP_014955762.1">
    <property type="nucleotide sequence ID" value="NC_018645.1"/>
</dbReference>
<keyword evidence="3" id="KW-1185">Reference proteome</keyword>
<sequence>MSKKIHELEQIMFPPDGSGLKPYEWMVNPTRQQQWIDDKGIFLWLAFFFSEIGAGLYFVSLFYENTAGLIIGWLITLILGGIIHVLYLGNPFRAWRMLMKPNTSELSRGIWVIGVFAVLGFLQMLTGSFNIVFNFIMGIVCLLIISHGFATMNVIRALPAWSSNMVLPLSIISGVWIGQQLLQFMFAVSGSAALASGMEVWAEVFFFAYFLCILLYVWGTYHSNEIGKASVKMQVSGEMLKISLGGVVGLGIVLPLIFTLIMWGGDTNGVLIFLRLACVFAGDLAMRYVIMKSAVYKPLI</sequence>
<feature type="transmembrane region" description="Helical" evidence="1">
    <location>
        <begin position="69"/>
        <end position="88"/>
    </location>
</feature>
<dbReference type="HOGENOM" id="CLU_926618_0_0_7"/>
<evidence type="ECO:0000256" key="1">
    <source>
        <dbReference type="SAM" id="Phobius"/>
    </source>
</evidence>
<keyword evidence="1" id="KW-0472">Membrane</keyword>
<feature type="transmembrane region" description="Helical" evidence="1">
    <location>
        <begin position="270"/>
        <end position="290"/>
    </location>
</feature>
<dbReference type="KEGG" id="dto:TOL2_C02350"/>
<organism evidence="2 3">
    <name type="scientific">Desulfobacula toluolica (strain DSM 7467 / Tol2)</name>
    <dbReference type="NCBI Taxonomy" id="651182"/>
    <lineage>
        <taxon>Bacteria</taxon>
        <taxon>Pseudomonadati</taxon>
        <taxon>Thermodesulfobacteriota</taxon>
        <taxon>Desulfobacteria</taxon>
        <taxon>Desulfobacterales</taxon>
        <taxon>Desulfobacteraceae</taxon>
        <taxon>Desulfobacula</taxon>
    </lineage>
</organism>
<keyword evidence="1" id="KW-1133">Transmembrane helix</keyword>
<feature type="transmembrane region" description="Helical" evidence="1">
    <location>
        <begin position="131"/>
        <end position="154"/>
    </location>
</feature>
<name>K0NCJ8_DESTT</name>
<feature type="transmembrane region" description="Helical" evidence="1">
    <location>
        <begin position="41"/>
        <end position="63"/>
    </location>
</feature>
<evidence type="ECO:0000313" key="3">
    <source>
        <dbReference type="Proteomes" id="UP000007347"/>
    </source>
</evidence>
<feature type="transmembrane region" description="Helical" evidence="1">
    <location>
        <begin position="109"/>
        <end position="125"/>
    </location>
</feature>
<dbReference type="OrthoDB" id="5520897at2"/>
<feature type="transmembrane region" description="Helical" evidence="1">
    <location>
        <begin position="200"/>
        <end position="221"/>
    </location>
</feature>
<reference evidence="2 3" key="1">
    <citation type="journal article" date="2013" name="Environ. Microbiol.">
        <title>Complete genome, catabolic sub-proteomes and key-metabolites of Desulfobacula toluolica Tol2, a marine, aromatic compound-degrading, sulfate-reducing bacterium.</title>
        <authorList>
            <person name="Wohlbrand L."/>
            <person name="Jacob J.H."/>
            <person name="Kube M."/>
            <person name="Mussmann M."/>
            <person name="Jarling R."/>
            <person name="Beck A."/>
            <person name="Amann R."/>
            <person name="Wilkes H."/>
            <person name="Reinhardt R."/>
            <person name="Rabus R."/>
        </authorList>
    </citation>
    <scope>NUCLEOTIDE SEQUENCE [LARGE SCALE GENOMIC DNA]</scope>
    <source>
        <strain evidence="3">DSM 7467 / Tol2</strain>
    </source>
</reference>
<dbReference type="AlphaFoldDB" id="K0NCJ8"/>